<dbReference type="RefSeq" id="XP_016261311.1">
    <property type="nucleotide sequence ID" value="XM_016407831.1"/>
</dbReference>
<dbReference type="STRING" id="215243.A0A0D2DFC6"/>
<sequence>MLEMDKPQAIDPEDREIMEKLAKLQSMYNQIGGLRTLLPEKLINPTRFALENPNGYDPEKLATYLQDAAQAGIRDVERFKKDWHSDDVRELWQAVNTGDVPQGGDAWTLNYDALILQNQGKSAGSLTSNTLINGAGGQTDAEIAKIVSDFRAKHPDLKVSVWQETQPLPLDIGMGQLEFRIDKTRDASSGPFKVTYKPGAESFALRDDILESVKKSDVQSNLMVLLEMIAAYHDIKTRPCDKCSRLVNNKLQLPLIRQMKPSEEKGKFQFLALHPECA</sequence>
<evidence type="ECO:0000313" key="7">
    <source>
        <dbReference type="Proteomes" id="UP000053342"/>
    </source>
</evidence>
<evidence type="ECO:0000256" key="2">
    <source>
        <dbReference type="ARBA" id="ARBA00008048"/>
    </source>
</evidence>
<keyword evidence="7" id="KW-1185">Reference proteome</keyword>
<gene>
    <name evidence="6" type="ORF">PV06_06685</name>
</gene>
<comment type="subcellular location">
    <subcellularLocation>
        <location evidence="1">Nucleus</location>
    </subcellularLocation>
</comment>
<dbReference type="HOGENOM" id="CLU_068081_0_0_1"/>
<dbReference type="OrthoDB" id="10254221at2759"/>
<dbReference type="Proteomes" id="UP000053342">
    <property type="component" value="Unassembled WGS sequence"/>
</dbReference>
<dbReference type="VEuPathDB" id="FungiDB:PV06_06685"/>
<protein>
    <submittedName>
        <fullName evidence="6">Uncharacterized protein</fullName>
    </submittedName>
</protein>
<keyword evidence="3" id="KW-0805">Transcription regulation</keyword>
<dbReference type="InterPro" id="IPR021627">
    <property type="entry name" value="Mediator_Med27"/>
</dbReference>
<dbReference type="EMBL" id="KN847337">
    <property type="protein sequence ID" value="KIW41095.1"/>
    <property type="molecule type" value="Genomic_DNA"/>
</dbReference>
<accession>A0A0D2DFC6</accession>
<organism evidence="6 7">
    <name type="scientific">Exophiala oligosperma</name>
    <dbReference type="NCBI Taxonomy" id="215243"/>
    <lineage>
        <taxon>Eukaryota</taxon>
        <taxon>Fungi</taxon>
        <taxon>Dikarya</taxon>
        <taxon>Ascomycota</taxon>
        <taxon>Pezizomycotina</taxon>
        <taxon>Eurotiomycetes</taxon>
        <taxon>Chaetothyriomycetidae</taxon>
        <taxon>Chaetothyriales</taxon>
        <taxon>Herpotrichiellaceae</taxon>
        <taxon>Exophiala</taxon>
    </lineage>
</organism>
<evidence type="ECO:0000256" key="4">
    <source>
        <dbReference type="ARBA" id="ARBA00023163"/>
    </source>
</evidence>
<evidence type="ECO:0000256" key="1">
    <source>
        <dbReference type="ARBA" id="ARBA00004123"/>
    </source>
</evidence>
<dbReference type="GO" id="GO:0016592">
    <property type="term" value="C:mediator complex"/>
    <property type="evidence" value="ECO:0007669"/>
    <property type="project" value="InterPro"/>
</dbReference>
<name>A0A0D2DFC6_9EURO</name>
<evidence type="ECO:0000256" key="5">
    <source>
        <dbReference type="ARBA" id="ARBA00023242"/>
    </source>
</evidence>
<evidence type="ECO:0000313" key="6">
    <source>
        <dbReference type="EMBL" id="KIW41095.1"/>
    </source>
</evidence>
<dbReference type="GeneID" id="27358759"/>
<comment type="similarity">
    <text evidence="2">Belongs to the Mediator complex subunit 27 family.</text>
</comment>
<keyword evidence="4" id="KW-0804">Transcription</keyword>
<keyword evidence="5" id="KW-0539">Nucleus</keyword>
<dbReference type="AlphaFoldDB" id="A0A0D2DFC6"/>
<reference evidence="6 7" key="1">
    <citation type="submission" date="2015-01" db="EMBL/GenBank/DDBJ databases">
        <title>The Genome Sequence of Exophiala oligosperma CBS72588.</title>
        <authorList>
            <consortium name="The Broad Institute Genomics Platform"/>
            <person name="Cuomo C."/>
            <person name="de Hoog S."/>
            <person name="Gorbushina A."/>
            <person name="Stielow B."/>
            <person name="Teixiera M."/>
            <person name="Abouelleil A."/>
            <person name="Chapman S.B."/>
            <person name="Priest M."/>
            <person name="Young S.K."/>
            <person name="Wortman J."/>
            <person name="Nusbaum C."/>
            <person name="Birren B."/>
        </authorList>
    </citation>
    <scope>NUCLEOTIDE SEQUENCE [LARGE SCALE GENOMIC DNA]</scope>
    <source>
        <strain evidence="6 7">CBS 72588</strain>
    </source>
</reference>
<evidence type="ECO:0000256" key="3">
    <source>
        <dbReference type="ARBA" id="ARBA00023015"/>
    </source>
</evidence>
<proteinExistence type="inferred from homology"/>
<dbReference type="Pfam" id="PF11571">
    <property type="entry name" value="Med27"/>
    <property type="match status" value="1"/>
</dbReference>